<evidence type="ECO:0000313" key="1">
    <source>
        <dbReference type="EMBL" id="OBY33459.1"/>
    </source>
</evidence>
<keyword evidence="2" id="KW-1185">Reference proteome</keyword>
<proteinExistence type="predicted"/>
<dbReference type="AlphaFoldDB" id="A0A1B8SL39"/>
<comment type="caution">
    <text evidence="1">The sequence shown here is derived from an EMBL/GenBank/DDBJ whole genome shotgun (WGS) entry which is preliminary data.</text>
</comment>
<sequence>MARELLGPAPTSNSEAATKGYVDAQVTAATGGGLTEPTLVGLINQSDSDTREALDAIYVEPSDLADVATSGSYNDLVDTPADTAAVWGDITGTLTDQTDLKTALDAKADTSSLGTASTHAATDFATAAQGATADSAVQPADLATVATTGAYDDLTGTPSIPAAQVNSDWNATSGVSEILNKPDLASVATTGAYSDLSGTPAIPDALTDLDTSVTGAQLDADHTKLAGIASGAEANVQPDWDASSGDAAILNKPALGSAASHAATDFATASQGATADSAVQPGDLAAVATSGSYNDLVDTPADTGAVWGDITGTLANQTDLKTALDAKVDASSLGTAATHAATDFATSAQGALADSSVQPGDLATVATSGAYTDLSGTPTIPGALTDLDTTVTGAQLNADHSKLAGIASGAEVNVQPDWNAASGDAQILNKPTLGTASSHAATDFATATQGDKADTAIQAADLATVATTGAYSDLSGVPDIPAALTDLDTTVSGAQLNALKTKVDGIAAGAEANVQADWDATTGDAAILNKPTLGSAASHNVGEFATATQGALADSAVQPADLADVATSGAYGDLSGTPTLGTAAATNSTAYATAAQGALADSAVQPGDLSTVATSGDYADLLNTPALPTALTDLDTTVTGTQLNALYSWQQSITATASEINALHGAGVTKTELGYLDATSSIQTQLDGKQAALGYTPEDAANKGAAGGYASLDSGGKVPASQLPATVMEYQGVWNASTNTPTLADGIGNIGDVYRVSVAGTQDLGSGDIEFGVGDWVTYSGSVWEVSGGSDAVSSVAGRTGDVVLTKSDVGLGNVDNTADASKSVASAAKLTTARAINGVNFDGTANITVADATKEPKIGAGTTAQYWRGDKTWQALNAAAIDGLGSAATTSATAYATAAQGTKADSAVQPADLATVATSGAYGDLSGTPAIPDALTDLDTTVTGAQLNADHAKLAGIASGAEANVQSDWNASSGDAAILNKPTLGTAAATDSSAYATAAQGSLAASAVQPGDLATVATSGAYSDLSGTPNVPTALTDLDTTVTGAQLNADHSKLAGIASGAEANVQSDWNASSGDAAILNKPTVPTALSQLSGTLAVNHGGTGTTSLSGIVKGNGTSGFSVASASDFPTLNQDTTGNAATATELSTARTLSVNLGSGASPTFDGSANVTLGVSGVLPLTKGGTGGTSASSARSSLGLGTAATTDSTAYATAAQGTKADGAVQGSGTATGLWMGSSLPASGTTGVLYVVT</sequence>
<name>A0A1B8SL39_9MYCO</name>
<dbReference type="EMBL" id="LFOE01000001">
    <property type="protein sequence ID" value="OBY33459.1"/>
    <property type="molecule type" value="Genomic_DNA"/>
</dbReference>
<evidence type="ECO:0000313" key="2">
    <source>
        <dbReference type="Proteomes" id="UP000092668"/>
    </source>
</evidence>
<organism evidence="1 2">
    <name type="scientific">Mycolicibacter kumamotonensis</name>
    <dbReference type="NCBI Taxonomy" id="354243"/>
    <lineage>
        <taxon>Bacteria</taxon>
        <taxon>Bacillati</taxon>
        <taxon>Actinomycetota</taxon>
        <taxon>Actinomycetes</taxon>
        <taxon>Mycobacteriales</taxon>
        <taxon>Mycobacteriaceae</taxon>
        <taxon>Mycolicibacter</taxon>
    </lineage>
</organism>
<gene>
    <name evidence="1" type="ORF">ACT18_00465</name>
</gene>
<dbReference type="Proteomes" id="UP000092668">
    <property type="component" value="Unassembled WGS sequence"/>
</dbReference>
<reference evidence="1 2" key="1">
    <citation type="submission" date="2015-06" db="EMBL/GenBank/DDBJ databases">
        <title>Genome sequence of Mycobacterium kumamotonense strain Roo.</title>
        <authorList>
            <person name="Greninger A.L."/>
            <person name="Cunningham G."/>
            <person name="Miller S."/>
        </authorList>
    </citation>
    <scope>NUCLEOTIDE SEQUENCE [LARGE SCALE GENOMIC DNA]</scope>
    <source>
        <strain evidence="1 2">Roo</strain>
    </source>
</reference>
<accession>A0A1B8SL39</accession>
<dbReference type="PATRIC" id="fig|354243.3.peg.104"/>
<evidence type="ECO:0008006" key="3">
    <source>
        <dbReference type="Google" id="ProtNLM"/>
    </source>
</evidence>
<protein>
    <recommendedName>
        <fullName evidence="3">Minor tail protein</fullName>
    </recommendedName>
</protein>